<dbReference type="PANTHER" id="PTHR36204:SF1">
    <property type="entry name" value="N-ACETYLMANNOSAMINE-6-PHOSPHATE 2-EPIMERASE-RELATED"/>
    <property type="match status" value="1"/>
</dbReference>
<dbReference type="InterPro" id="IPR011060">
    <property type="entry name" value="RibuloseP-bd_barrel"/>
</dbReference>
<proteinExistence type="inferred from homology"/>
<keyword evidence="8" id="KW-1185">Reference proteome</keyword>
<keyword evidence="4 6" id="KW-0413">Isomerase</keyword>
<evidence type="ECO:0000256" key="2">
    <source>
        <dbReference type="ARBA" id="ARBA00002147"/>
    </source>
</evidence>
<keyword evidence="7" id="KW-0614">Plasmid</keyword>
<accession>A0ABS7RD81</accession>
<evidence type="ECO:0000313" key="7">
    <source>
        <dbReference type="EMBL" id="MBY8918355.1"/>
    </source>
</evidence>
<evidence type="ECO:0000256" key="1">
    <source>
        <dbReference type="ARBA" id="ARBA00000056"/>
    </source>
</evidence>
<dbReference type="EC" id="5.1.3.9" evidence="6"/>
<dbReference type="Proteomes" id="UP000777661">
    <property type="component" value="Unassembled WGS sequence"/>
</dbReference>
<evidence type="ECO:0000256" key="4">
    <source>
        <dbReference type="ARBA" id="ARBA00023235"/>
    </source>
</evidence>
<evidence type="ECO:0000256" key="6">
    <source>
        <dbReference type="HAMAP-Rule" id="MF_01235"/>
    </source>
</evidence>
<geneLocation type="plasmid" evidence="7">
    <name>pR6_1</name>
</geneLocation>
<comment type="pathway">
    <text evidence="3 6">Amino-sugar metabolism; N-acetylneuraminate degradation; D-fructose 6-phosphate from N-acetylneuraminate: step 3/5.</text>
</comment>
<comment type="caution">
    <text evidence="7">The sequence shown here is derived from an EMBL/GenBank/DDBJ whole genome shotgun (WGS) entry which is preliminary data.</text>
</comment>
<dbReference type="InterPro" id="IPR013785">
    <property type="entry name" value="Aldolase_TIM"/>
</dbReference>
<dbReference type="PANTHER" id="PTHR36204">
    <property type="entry name" value="N-ACETYLMANNOSAMINE-6-PHOSPHATE 2-EPIMERASE-RELATED"/>
    <property type="match status" value="1"/>
</dbReference>
<gene>
    <name evidence="6" type="primary">nanE</name>
    <name evidence="7" type="ORF">KVG22_17265</name>
</gene>
<dbReference type="HAMAP" id="MF_01235">
    <property type="entry name" value="ManNAc6P_epimer"/>
    <property type="match status" value="1"/>
</dbReference>
<dbReference type="GO" id="GO:0047465">
    <property type="term" value="F:N-acylglucosamine-6-phosphate 2-epimerase activity"/>
    <property type="evidence" value="ECO:0007669"/>
    <property type="project" value="UniProtKB-EC"/>
</dbReference>
<evidence type="ECO:0000313" key="8">
    <source>
        <dbReference type="Proteomes" id="UP000777661"/>
    </source>
</evidence>
<comment type="similarity">
    <text evidence="6">Belongs to the NanE family.</text>
</comment>
<dbReference type="Pfam" id="PF04131">
    <property type="entry name" value="NanE"/>
    <property type="match status" value="1"/>
</dbReference>
<name>A0ABS7RD81_9HYPH</name>
<dbReference type="NCBIfam" id="NF002231">
    <property type="entry name" value="PRK01130.1"/>
    <property type="match status" value="1"/>
</dbReference>
<keyword evidence="5 6" id="KW-0119">Carbohydrate metabolism</keyword>
<dbReference type="InterPro" id="IPR007260">
    <property type="entry name" value="NanE"/>
</dbReference>
<comment type="catalytic activity">
    <reaction evidence="1 6">
        <text>an N-acyl-D-glucosamine 6-phosphate = an N-acyl-D-mannosamine 6-phosphate</text>
        <dbReference type="Rhea" id="RHEA:23932"/>
        <dbReference type="ChEBI" id="CHEBI:57599"/>
        <dbReference type="ChEBI" id="CHEBI:57666"/>
        <dbReference type="EC" id="5.1.3.9"/>
    </reaction>
</comment>
<organism evidence="7 8">
    <name type="scientific">Nitratireductor rhodophyticola</name>
    <dbReference type="NCBI Taxonomy" id="2854036"/>
    <lineage>
        <taxon>Bacteria</taxon>
        <taxon>Pseudomonadati</taxon>
        <taxon>Pseudomonadota</taxon>
        <taxon>Alphaproteobacteria</taxon>
        <taxon>Hyphomicrobiales</taxon>
        <taxon>Phyllobacteriaceae</taxon>
        <taxon>Nitratireductor</taxon>
    </lineage>
</organism>
<dbReference type="EMBL" id="JAHSQO010000006">
    <property type="protein sequence ID" value="MBY8918355.1"/>
    <property type="molecule type" value="Genomic_DNA"/>
</dbReference>
<dbReference type="Gene3D" id="3.20.20.70">
    <property type="entry name" value="Aldolase class I"/>
    <property type="match status" value="1"/>
</dbReference>
<evidence type="ECO:0000256" key="5">
    <source>
        <dbReference type="ARBA" id="ARBA00023277"/>
    </source>
</evidence>
<sequence>MPSSNGGTSVANSIQSLDNGLIVSCQPVTGGPMDTAPIVVAFALAALAGGAQGLRIESAPYVKAVRAATDAPIIGLVKRDLDASPVRITPWIEDVEALAAAGADVIAYDATQRARPVPTNELVRRIHAAGKIAMADCSVISDARQALDEGAEMVGSTLSGYTGGPEPTEPDLDLIRAMRALTPYVVAEGCIRQPHHARAALKAGARLVVVGSAITRPEHVTSWFRADMDEAVGAHA</sequence>
<comment type="function">
    <text evidence="2 6">Converts N-acetylmannosamine-6-phosphate (ManNAc-6-P) to N-acetylglucosamine-6-phosphate (GlcNAc-6-P).</text>
</comment>
<dbReference type="SUPFAM" id="SSF51366">
    <property type="entry name" value="Ribulose-phoshate binding barrel"/>
    <property type="match status" value="1"/>
</dbReference>
<evidence type="ECO:0000256" key="3">
    <source>
        <dbReference type="ARBA" id="ARBA00005081"/>
    </source>
</evidence>
<reference evidence="7 8" key="1">
    <citation type="submission" date="2021-06" db="EMBL/GenBank/DDBJ databases">
        <title>Nitratireductor porphyridii sp. nov., isolated from a small marine red alga, Porphyridium purpureum in South Korea.</title>
        <authorList>
            <person name="Kim K.H."/>
            <person name="Kristyanto S."/>
            <person name="Jeon C.O."/>
        </authorList>
    </citation>
    <scope>NUCLEOTIDE SEQUENCE [LARGE SCALE GENOMIC DNA]</scope>
    <source>
        <strain evidence="7 8">R6</strain>
        <plasmid evidence="7">pR6_1</plasmid>
    </source>
</reference>
<protein>
    <recommendedName>
        <fullName evidence="6">Putative N-acetylmannosamine-6-phosphate 2-epimerase</fullName>
        <ecNumber evidence="6">5.1.3.9</ecNumber>
    </recommendedName>
    <alternativeName>
        <fullName evidence="6">ManNAc-6-P epimerase</fullName>
    </alternativeName>
</protein>